<dbReference type="PROSITE" id="PS51257">
    <property type="entry name" value="PROKAR_LIPOPROTEIN"/>
    <property type="match status" value="1"/>
</dbReference>
<dbReference type="EC" id="2.7.13.3" evidence="2"/>
<dbReference type="InterPro" id="IPR050956">
    <property type="entry name" value="2C_system_His_kinase"/>
</dbReference>
<dbReference type="InterPro" id="IPR001789">
    <property type="entry name" value="Sig_transdc_resp-reg_receiver"/>
</dbReference>
<evidence type="ECO:0000256" key="4">
    <source>
        <dbReference type="PROSITE-ProRule" id="PRU00169"/>
    </source>
</evidence>
<dbReference type="Gene3D" id="3.40.50.2300">
    <property type="match status" value="1"/>
</dbReference>
<feature type="region of interest" description="Disordered" evidence="5">
    <location>
        <begin position="543"/>
        <end position="566"/>
    </location>
</feature>
<protein>
    <recommendedName>
        <fullName evidence="2">histidine kinase</fullName>
        <ecNumber evidence="2">2.7.13.3</ecNumber>
    </recommendedName>
</protein>
<feature type="transmembrane region" description="Helical" evidence="6">
    <location>
        <begin position="12"/>
        <end position="35"/>
    </location>
</feature>
<dbReference type="InterPro" id="IPR003661">
    <property type="entry name" value="HisK_dim/P_dom"/>
</dbReference>
<dbReference type="OMA" id="TCFEFNV"/>
<dbReference type="PANTHER" id="PTHR43719:SF75">
    <property type="entry name" value="HISTIDINE KINASE CKI1"/>
    <property type="match status" value="1"/>
</dbReference>
<evidence type="ECO:0000256" key="2">
    <source>
        <dbReference type="ARBA" id="ARBA00012438"/>
    </source>
</evidence>
<dbReference type="Pfam" id="PF00072">
    <property type="entry name" value="Response_reg"/>
    <property type="match status" value="1"/>
</dbReference>
<name>A0A0D3BYS4_BRAOL</name>
<feature type="domain" description="Response regulatory" evidence="8">
    <location>
        <begin position="886"/>
        <end position="1024"/>
    </location>
</feature>
<evidence type="ECO:0000256" key="3">
    <source>
        <dbReference type="ARBA" id="ARBA00022553"/>
    </source>
</evidence>
<dbReference type="Pfam" id="PF00512">
    <property type="entry name" value="HisKA"/>
    <property type="match status" value="1"/>
</dbReference>
<dbReference type="Pfam" id="PF02518">
    <property type="entry name" value="HATPase_c"/>
    <property type="match status" value="1"/>
</dbReference>
<dbReference type="GO" id="GO:0000155">
    <property type="term" value="F:phosphorelay sensor kinase activity"/>
    <property type="evidence" value="ECO:0007669"/>
    <property type="project" value="InterPro"/>
</dbReference>
<feature type="region of interest" description="Disordered" evidence="5">
    <location>
        <begin position="658"/>
        <end position="680"/>
    </location>
</feature>
<keyword evidence="3 4" id="KW-0597">Phosphoprotein</keyword>
<dbReference type="SMART" id="SM00388">
    <property type="entry name" value="HisKA"/>
    <property type="match status" value="1"/>
</dbReference>
<dbReference type="SMART" id="SM00448">
    <property type="entry name" value="REC"/>
    <property type="match status" value="1"/>
</dbReference>
<dbReference type="InterPro" id="IPR036097">
    <property type="entry name" value="HisK_dim/P_sf"/>
</dbReference>
<dbReference type="Gene3D" id="3.30.565.10">
    <property type="entry name" value="Histidine kinase-like ATPase, C-terminal domain"/>
    <property type="match status" value="1"/>
</dbReference>
<evidence type="ECO:0000256" key="6">
    <source>
        <dbReference type="SAM" id="Phobius"/>
    </source>
</evidence>
<comment type="catalytic activity">
    <reaction evidence="1">
        <text>ATP + protein L-histidine = ADP + protein N-phospho-L-histidine.</text>
        <dbReference type="EC" id="2.7.13.3"/>
    </reaction>
</comment>
<dbReference type="SUPFAM" id="SSF52172">
    <property type="entry name" value="CheY-like"/>
    <property type="match status" value="1"/>
</dbReference>
<dbReference type="Proteomes" id="UP000032141">
    <property type="component" value="Chromosome C4"/>
</dbReference>
<evidence type="ECO:0000256" key="1">
    <source>
        <dbReference type="ARBA" id="ARBA00000085"/>
    </source>
</evidence>
<reference evidence="9" key="2">
    <citation type="submission" date="2015-03" db="UniProtKB">
        <authorList>
            <consortium name="EnsemblPlants"/>
        </authorList>
    </citation>
    <scope>IDENTIFICATION</scope>
</reference>
<evidence type="ECO:0000256" key="5">
    <source>
        <dbReference type="SAM" id="MobiDB-lite"/>
    </source>
</evidence>
<dbReference type="InterPro" id="IPR036890">
    <property type="entry name" value="HATPase_C_sf"/>
</dbReference>
<dbReference type="HOGENOM" id="CLU_000445_104_16_1"/>
<feature type="domain" description="Histidine kinase" evidence="7">
    <location>
        <begin position="390"/>
        <end position="651"/>
    </location>
</feature>
<dbReference type="SUPFAM" id="SSF47384">
    <property type="entry name" value="Homodimeric domain of signal transducing histidine kinase"/>
    <property type="match status" value="1"/>
</dbReference>
<dbReference type="Gene3D" id="1.10.287.130">
    <property type="match status" value="1"/>
</dbReference>
<dbReference type="Gramene" id="Bo4g127290.1">
    <property type="protein sequence ID" value="Bo4g127290.1"/>
    <property type="gene ID" value="Bo4g127290"/>
</dbReference>
<evidence type="ECO:0000313" key="10">
    <source>
        <dbReference type="Proteomes" id="UP000032141"/>
    </source>
</evidence>
<dbReference type="SUPFAM" id="SSF55874">
    <property type="entry name" value="ATPase domain of HSP90 chaperone/DNA topoisomerase II/histidine kinase"/>
    <property type="match status" value="1"/>
</dbReference>
<dbReference type="PRINTS" id="PR00344">
    <property type="entry name" value="BCTRLSENSOR"/>
</dbReference>
<dbReference type="InterPro" id="IPR003594">
    <property type="entry name" value="HATPase_dom"/>
</dbReference>
<dbReference type="SMART" id="SM00387">
    <property type="entry name" value="HATPase_c"/>
    <property type="match status" value="1"/>
</dbReference>
<proteinExistence type="predicted"/>
<dbReference type="CDD" id="cd17546">
    <property type="entry name" value="REC_hyHK_CKI1_RcsC-like"/>
    <property type="match status" value="1"/>
</dbReference>
<dbReference type="PROSITE" id="PS50110">
    <property type="entry name" value="RESPONSE_REGULATORY"/>
    <property type="match status" value="1"/>
</dbReference>
<dbReference type="EnsemblPlants" id="Bo4g127290.1">
    <property type="protein sequence ID" value="Bo4g127290.1"/>
    <property type="gene ID" value="Bo4g127290"/>
</dbReference>
<dbReference type="eggNOG" id="KOG0519">
    <property type="taxonomic scope" value="Eukaryota"/>
</dbReference>
<dbReference type="PANTHER" id="PTHR43719">
    <property type="entry name" value="TWO-COMPONENT HISTIDINE KINASE"/>
    <property type="match status" value="1"/>
</dbReference>
<dbReference type="CDD" id="cd00082">
    <property type="entry name" value="HisKA"/>
    <property type="match status" value="1"/>
</dbReference>
<sequence length="1088" mass="120558">MVNVRKFVTSRPIFVFFLLAFLVIVFGCIPVTIWLRTTKNVTDGIVFCTEGLRSSLVSDIENIGKFTYQKTSSSTTGLANIIDSYLTNNDTHFKKIQTQVAPVLFKAYLTIPQVSQVSYISTDGLLFSYKTELNASVAVFANSSSGKGDYTWYTQTVDQITGRLTGNATKSKPVDVTHKDWFQAAQRNHTTAFVGPGLGGEVNEAMFQSVVSLYSKKGAVSLGFPVKTLIDSLNRLDLKGGELYLWTKEGTLIVPGRSLKATFFISNGSICFGRESSHCIPGNCSSRGYQVEIGRSKFQAFCSVLEVSGVPLRYTFMFPNKERGPSIGSASLYLLVATMFLGLCWPLGFVACMVNAAGREMHMRATLINQMEATQQAERKSMKKSQAFARASHDIRGSLAGITGLIDLCHDSEEVRHGSNLESRLKLVNGCTKDLLDLLNSVLDTSKIESGKMQLKEEEFNLAKLVEDVIDFFHPVAMKKGVDVVLDMHDGSVFKCSNVRGDGGKLKQILNNLVSNAVKFTVQGHISIRAWAQRTSSNAVLASDNEGGLSKFSKKSKDQGSMSNSVRNNGNMMEFVFEVDDTGKGIPMEMRKSVFENYVQVRETDQGQQGTGLGLGIVQSLVRLMGGEIRIIDKAMGEKGTCFEFNVLLSAASESQVSRQDTEEGDHMHGAIKTSSGGSMSIRSMSPRLHNWLSSSPKQERSRVLLLMKDGERRRVTEKYIKSLGIKVTVVKKWEHLNHVLERLIGVSRQGSMGRNESLSSSSRELPLIGMDGIDSRSQTPKRTRHGFSPALLVVIDAETRSFPELYDIVEQFRRGLHHGVSCKVVWLNDRGDGSLRGDISCSKPFHGSCLNKVLKMLPEFGGTEPKEDKQGALKPSEDELLSGKRVMVVDDNHTTSLYATIKLKKMGASEIKQCYNGKEAVRLVSEWLTQREHEEGGSSEMLLPFDYIFMDCQMPEMDGYEATREIRKMEEKYGAGLHIPIIAVSGHDHGSTEAIKTIEAGMDAFLEKNLNHDQLAKVIREITSKRGAMDAKPSSDSIIRNDDWFPTVSKWEYASIRFTASWMNHLSAFSSSTNFRKQASSIKHQAF</sequence>
<keyword evidence="6" id="KW-0812">Transmembrane</keyword>
<organism evidence="9 10">
    <name type="scientific">Brassica oleracea var. oleracea</name>
    <dbReference type="NCBI Taxonomy" id="109376"/>
    <lineage>
        <taxon>Eukaryota</taxon>
        <taxon>Viridiplantae</taxon>
        <taxon>Streptophyta</taxon>
        <taxon>Embryophyta</taxon>
        <taxon>Tracheophyta</taxon>
        <taxon>Spermatophyta</taxon>
        <taxon>Magnoliopsida</taxon>
        <taxon>eudicotyledons</taxon>
        <taxon>Gunneridae</taxon>
        <taxon>Pentapetalae</taxon>
        <taxon>rosids</taxon>
        <taxon>malvids</taxon>
        <taxon>Brassicales</taxon>
        <taxon>Brassicaceae</taxon>
        <taxon>Brassiceae</taxon>
        <taxon>Brassica</taxon>
    </lineage>
</organism>
<keyword evidence="6" id="KW-0472">Membrane</keyword>
<keyword evidence="10" id="KW-1185">Reference proteome</keyword>
<dbReference type="AlphaFoldDB" id="A0A0D3BYS4"/>
<dbReference type="InterPro" id="IPR005467">
    <property type="entry name" value="His_kinase_dom"/>
</dbReference>
<dbReference type="PROSITE" id="PS50109">
    <property type="entry name" value="HIS_KIN"/>
    <property type="match status" value="1"/>
</dbReference>
<evidence type="ECO:0000313" key="9">
    <source>
        <dbReference type="EnsemblPlants" id="Bo4g127290.1"/>
    </source>
</evidence>
<evidence type="ECO:0000259" key="7">
    <source>
        <dbReference type="PROSITE" id="PS50109"/>
    </source>
</evidence>
<evidence type="ECO:0000259" key="8">
    <source>
        <dbReference type="PROSITE" id="PS50110"/>
    </source>
</evidence>
<dbReference type="InterPro" id="IPR004358">
    <property type="entry name" value="Sig_transdc_His_kin-like_C"/>
</dbReference>
<reference evidence="9 10" key="1">
    <citation type="journal article" date="2014" name="Genome Biol.">
        <title>Transcriptome and methylome profiling reveals relics of genome dominance in the mesopolyploid Brassica oleracea.</title>
        <authorList>
            <person name="Parkin I.A."/>
            <person name="Koh C."/>
            <person name="Tang H."/>
            <person name="Robinson S.J."/>
            <person name="Kagale S."/>
            <person name="Clarke W.E."/>
            <person name="Town C.D."/>
            <person name="Nixon J."/>
            <person name="Krishnakumar V."/>
            <person name="Bidwell S.L."/>
            <person name="Denoeud F."/>
            <person name="Belcram H."/>
            <person name="Links M.G."/>
            <person name="Just J."/>
            <person name="Clarke C."/>
            <person name="Bender T."/>
            <person name="Huebert T."/>
            <person name="Mason A.S."/>
            <person name="Pires J.C."/>
            <person name="Barker G."/>
            <person name="Moore J."/>
            <person name="Walley P.G."/>
            <person name="Manoli S."/>
            <person name="Batley J."/>
            <person name="Edwards D."/>
            <person name="Nelson M.N."/>
            <person name="Wang X."/>
            <person name="Paterson A.H."/>
            <person name="King G."/>
            <person name="Bancroft I."/>
            <person name="Chalhoub B."/>
            <person name="Sharpe A.G."/>
        </authorList>
    </citation>
    <scope>NUCLEOTIDE SEQUENCE</scope>
    <source>
        <strain evidence="9 10">cv. TO1000</strain>
    </source>
</reference>
<feature type="compositionally biased region" description="Basic and acidic residues" evidence="5">
    <location>
        <begin position="660"/>
        <end position="669"/>
    </location>
</feature>
<dbReference type="STRING" id="109376.A0A0D3BYS4"/>
<keyword evidence="6" id="KW-1133">Transmembrane helix</keyword>
<feature type="modified residue" description="4-aspartylphosphate" evidence="4">
    <location>
        <position position="952"/>
    </location>
</feature>
<dbReference type="InterPro" id="IPR011006">
    <property type="entry name" value="CheY-like_superfamily"/>
</dbReference>
<accession>A0A0D3BYS4</accession>